<evidence type="ECO:0000256" key="3">
    <source>
        <dbReference type="ARBA" id="ARBA00022833"/>
    </source>
</evidence>
<dbReference type="PROSITE" id="PS50103">
    <property type="entry name" value="ZF_C3H1"/>
    <property type="match status" value="1"/>
</dbReference>
<dbReference type="GO" id="GO:0008270">
    <property type="term" value="F:zinc ion binding"/>
    <property type="evidence" value="ECO:0007669"/>
    <property type="project" value="UniProtKB-KW"/>
</dbReference>
<evidence type="ECO:0000313" key="7">
    <source>
        <dbReference type="EMBL" id="CAD9118326.1"/>
    </source>
</evidence>
<dbReference type="InterPro" id="IPR000571">
    <property type="entry name" value="Znf_CCCH"/>
</dbReference>
<proteinExistence type="predicted"/>
<protein>
    <recommendedName>
        <fullName evidence="6">C3H1-type domain-containing protein</fullName>
    </recommendedName>
</protein>
<organism evidence="7">
    <name type="scientific">Alexandrium catenella</name>
    <name type="common">Red tide dinoflagellate</name>
    <name type="synonym">Gonyaulax catenella</name>
    <dbReference type="NCBI Taxonomy" id="2925"/>
    <lineage>
        <taxon>Eukaryota</taxon>
        <taxon>Sar</taxon>
        <taxon>Alveolata</taxon>
        <taxon>Dinophyceae</taxon>
        <taxon>Gonyaulacales</taxon>
        <taxon>Pyrocystaceae</taxon>
        <taxon>Alexandrium</taxon>
    </lineage>
</organism>
<keyword evidence="3 4" id="KW-0862">Zinc</keyword>
<feature type="region of interest" description="Disordered" evidence="5">
    <location>
        <begin position="87"/>
        <end position="133"/>
    </location>
</feature>
<name>A0A7S1LZX5_ALECA</name>
<evidence type="ECO:0000256" key="2">
    <source>
        <dbReference type="ARBA" id="ARBA00022771"/>
    </source>
</evidence>
<keyword evidence="1 4" id="KW-0479">Metal-binding</keyword>
<feature type="domain" description="C3H1-type" evidence="6">
    <location>
        <begin position="339"/>
        <end position="367"/>
    </location>
</feature>
<evidence type="ECO:0000256" key="4">
    <source>
        <dbReference type="PROSITE-ProRule" id="PRU00723"/>
    </source>
</evidence>
<evidence type="ECO:0000256" key="5">
    <source>
        <dbReference type="SAM" id="MobiDB-lite"/>
    </source>
</evidence>
<dbReference type="InterPro" id="IPR036855">
    <property type="entry name" value="Znf_CCCH_sf"/>
</dbReference>
<accession>A0A7S1LZX5</accession>
<gene>
    <name evidence="7" type="ORF">ACAT0790_LOCUS15960</name>
</gene>
<feature type="zinc finger region" description="C3H1-type" evidence="4">
    <location>
        <begin position="339"/>
        <end position="367"/>
    </location>
</feature>
<keyword evidence="2 4" id="KW-0863">Zinc-finger</keyword>
<dbReference type="SUPFAM" id="SSF90229">
    <property type="entry name" value="CCCH zinc finger"/>
    <property type="match status" value="1"/>
</dbReference>
<evidence type="ECO:0000259" key="6">
    <source>
        <dbReference type="PROSITE" id="PS50103"/>
    </source>
</evidence>
<reference evidence="7" key="1">
    <citation type="submission" date="2021-01" db="EMBL/GenBank/DDBJ databases">
        <authorList>
            <person name="Corre E."/>
            <person name="Pelletier E."/>
            <person name="Niang G."/>
            <person name="Scheremetjew M."/>
            <person name="Finn R."/>
            <person name="Kale V."/>
            <person name="Holt S."/>
            <person name="Cochrane G."/>
            <person name="Meng A."/>
            <person name="Brown T."/>
            <person name="Cohen L."/>
        </authorList>
    </citation>
    <scope>NUCLEOTIDE SEQUENCE</scope>
    <source>
        <strain evidence="7">OF101</strain>
    </source>
</reference>
<dbReference type="AlphaFoldDB" id="A0A7S1LZX5"/>
<evidence type="ECO:0000256" key="1">
    <source>
        <dbReference type="ARBA" id="ARBA00022723"/>
    </source>
</evidence>
<sequence length="379" mass="40306">MMAARPFDLITDTLAEGFQPEPAVDGYRQSTESVEAELFGADDLLYGSGVFQKLPEWMTSSNSDCEDDDGDELPYGQKLNELLAGVVDDDVTTTPPSERLAELSSASDDEAGSGTRSPSEPRAPTRESGRICSLDWPEMRRPSDCGSMESMEEDDGLVDLDPEEGRRRGAVLLALIAEKPDCSSADEAAHQRSQNGHQLLASWPQSHAKAGVLASFCGSSSSSPTAACAGKAATHALYAGIVCEAACRAFGSGAVDVANSASGGFVVWLCGWPAAELQRSHQAVLEMLSQALWPYLGQDIVGVEQRTAASAASGARLSGVASAVASTRLTLWCLAEEAKYEQSFCWQYVRSGVCPRGALCRWRHAMPPTYPIDIEVAAA</sequence>
<dbReference type="EMBL" id="HBGE01026530">
    <property type="protein sequence ID" value="CAD9118326.1"/>
    <property type="molecule type" value="Transcribed_RNA"/>
</dbReference>